<feature type="binding site" evidence="5">
    <location>
        <position position="91"/>
    </location>
    <ligand>
        <name>Mg(2+)</name>
        <dbReference type="ChEBI" id="CHEBI:18420"/>
    </ligand>
</feature>
<keyword evidence="5" id="KW-0963">Cytoplasm</keyword>
<comment type="cofactor">
    <cofactor evidence="5">
        <name>Mg(2+)</name>
        <dbReference type="ChEBI" id="CHEBI:18420"/>
    </cofactor>
    <text evidence="5">Binds 1 Mg(2+) ion per subunit.</text>
</comment>
<evidence type="ECO:0000256" key="1">
    <source>
        <dbReference type="ARBA" id="ARBA00008676"/>
    </source>
</evidence>
<feature type="binding site" evidence="5">
    <location>
        <position position="91"/>
    </location>
    <ligand>
        <name>3-methyl-2-oxobutanoate</name>
        <dbReference type="ChEBI" id="CHEBI:11851"/>
    </ligand>
</feature>
<dbReference type="InterPro" id="IPR015813">
    <property type="entry name" value="Pyrv/PenolPyrv_kinase-like_dom"/>
</dbReference>
<protein>
    <recommendedName>
        <fullName evidence="5">3-methyl-2-oxobutanoate hydroxymethyltransferase</fullName>
        <ecNumber evidence="5">2.1.2.11</ecNumber>
    </recommendedName>
    <alternativeName>
        <fullName evidence="5">Ketopantoate hydroxymethyltransferase</fullName>
        <shortName evidence="5">KPHMT</shortName>
    </alternativeName>
</protein>
<dbReference type="EC" id="2.1.2.11" evidence="5"/>
<keyword evidence="5" id="KW-0479">Metal-binding</keyword>
<dbReference type="InterPro" id="IPR040442">
    <property type="entry name" value="Pyrv_kinase-like_dom_sf"/>
</dbReference>
<dbReference type="HAMAP" id="MF_00156">
    <property type="entry name" value="PanB"/>
    <property type="match status" value="1"/>
</dbReference>
<dbReference type="Gene3D" id="3.20.20.60">
    <property type="entry name" value="Phosphoenolpyruvate-binding domains"/>
    <property type="match status" value="1"/>
</dbReference>
<dbReference type="CDD" id="cd06557">
    <property type="entry name" value="KPHMT-like"/>
    <property type="match status" value="1"/>
</dbReference>
<evidence type="ECO:0000256" key="5">
    <source>
        <dbReference type="HAMAP-Rule" id="MF_00156"/>
    </source>
</evidence>
<comment type="subcellular location">
    <subcellularLocation>
        <location evidence="5">Cytoplasm</location>
    </subcellularLocation>
</comment>
<dbReference type="EMBL" id="JAGIOB010000001">
    <property type="protein sequence ID" value="MBP2417071.1"/>
    <property type="molecule type" value="Genomic_DNA"/>
</dbReference>
<evidence type="ECO:0000256" key="6">
    <source>
        <dbReference type="SAM" id="MobiDB-lite"/>
    </source>
</evidence>
<sequence length="302" mass="31470">MTEPSAAPRRFRVTDFATAKREGRRWAMLTSYDQYTAGLFDEAGVWSLLVGDSAANNVYGYDSTLPVTVDELLPLVRAVVRSTRRAFVVGDLPFGSYEAGPGQALQTAIRFMKEGGCHAVKFEGGVRVAEQVAKVTGAGIPVMGHIGFTPQSEHQLGGYRVQGRGDSAARLLEDAHAVAEAGAFAVVLEMVPGDLAARVTAELPIPTVGIGAGPSCDAQVLVWQDMLGLRQGKVTRFVKQYADLASVISTAAAAYVADVAEGTFPTAAHTFADTPSPAVPSHPSDPAPAGPPPVPGAPGALS</sequence>
<dbReference type="PANTHER" id="PTHR20881">
    <property type="entry name" value="3-METHYL-2-OXOBUTANOATE HYDROXYMETHYLTRANSFERASE"/>
    <property type="match status" value="1"/>
</dbReference>
<dbReference type="SUPFAM" id="SSF51621">
    <property type="entry name" value="Phosphoenolpyruvate/pyruvate domain"/>
    <property type="match status" value="1"/>
</dbReference>
<evidence type="ECO:0000313" key="7">
    <source>
        <dbReference type="EMBL" id="MBP2417071.1"/>
    </source>
</evidence>
<name>A0ABS4Z7N9_9ACTN</name>
<gene>
    <name evidence="5" type="primary">panB</name>
    <name evidence="7" type="ORF">JOF54_001993</name>
</gene>
<keyword evidence="8" id="KW-1185">Reference proteome</keyword>
<comment type="catalytic activity">
    <reaction evidence="5">
        <text>(6R)-5,10-methylene-5,6,7,8-tetrahydrofolate + 3-methyl-2-oxobutanoate + H2O = 2-dehydropantoate + (6S)-5,6,7,8-tetrahydrofolate</text>
        <dbReference type="Rhea" id="RHEA:11824"/>
        <dbReference type="ChEBI" id="CHEBI:11561"/>
        <dbReference type="ChEBI" id="CHEBI:11851"/>
        <dbReference type="ChEBI" id="CHEBI:15377"/>
        <dbReference type="ChEBI" id="CHEBI:15636"/>
        <dbReference type="ChEBI" id="CHEBI:57453"/>
        <dbReference type="EC" id="2.1.2.11"/>
    </reaction>
</comment>
<dbReference type="PANTHER" id="PTHR20881:SF0">
    <property type="entry name" value="3-METHYL-2-OXOBUTANOATE HYDROXYMETHYLTRANSFERASE"/>
    <property type="match status" value="1"/>
</dbReference>
<comment type="caution">
    <text evidence="7">The sequence shown here is derived from an EMBL/GenBank/DDBJ whole genome shotgun (WGS) entry which is preliminary data.</text>
</comment>
<comment type="function">
    <text evidence="5">Catalyzes the reversible reaction in which hydroxymethyl group from 5,10-methylenetetrahydrofolate is transferred onto alpha-ketoisovalerate to form ketopantoate.</text>
</comment>
<feature type="active site" description="Proton acceptor" evidence="5">
    <location>
        <position position="189"/>
    </location>
</feature>
<accession>A0ABS4Z7N9</accession>
<dbReference type="Proteomes" id="UP000758168">
    <property type="component" value="Unassembled WGS sequence"/>
</dbReference>
<dbReference type="RefSeq" id="WP_210055252.1">
    <property type="nucleotide sequence ID" value="NZ_BAAAMH010000004.1"/>
</dbReference>
<keyword evidence="4 5" id="KW-0808">Transferase</keyword>
<feature type="compositionally biased region" description="Pro residues" evidence="6">
    <location>
        <begin position="277"/>
        <end position="296"/>
    </location>
</feature>
<evidence type="ECO:0000256" key="2">
    <source>
        <dbReference type="ARBA" id="ARBA00011424"/>
    </source>
</evidence>
<dbReference type="NCBIfam" id="NF001452">
    <property type="entry name" value="PRK00311.1"/>
    <property type="match status" value="1"/>
</dbReference>
<evidence type="ECO:0000256" key="4">
    <source>
        <dbReference type="ARBA" id="ARBA00022679"/>
    </source>
</evidence>
<dbReference type="GO" id="GO:0003864">
    <property type="term" value="F:3-methyl-2-oxobutanoate hydroxymethyltransferase activity"/>
    <property type="evidence" value="ECO:0007669"/>
    <property type="project" value="UniProtKB-EC"/>
</dbReference>
<dbReference type="InterPro" id="IPR003700">
    <property type="entry name" value="Pantoate_hydroxy_MeTrfase"/>
</dbReference>
<comment type="similarity">
    <text evidence="1 5">Belongs to the PanB family.</text>
</comment>
<proteinExistence type="inferred from homology"/>
<feature type="region of interest" description="Disordered" evidence="6">
    <location>
        <begin position="271"/>
        <end position="302"/>
    </location>
</feature>
<dbReference type="PIRSF" id="PIRSF000388">
    <property type="entry name" value="Pantoate_hydroxy_MeTrfase"/>
    <property type="match status" value="1"/>
</dbReference>
<dbReference type="NCBIfam" id="TIGR00222">
    <property type="entry name" value="panB"/>
    <property type="match status" value="1"/>
</dbReference>
<keyword evidence="3 5" id="KW-0566">Pantothenate biosynthesis</keyword>
<comment type="pathway">
    <text evidence="5">Cofactor biosynthesis; (R)-pantothenate biosynthesis; (R)-pantoate from 3-methyl-2-oxobutanoate: step 1/2.</text>
</comment>
<evidence type="ECO:0000256" key="3">
    <source>
        <dbReference type="ARBA" id="ARBA00022655"/>
    </source>
</evidence>
<comment type="subunit">
    <text evidence="2 5">Homodecamer; pentamer of dimers.</text>
</comment>
<organism evidence="7 8">
    <name type="scientific">Microlunatus capsulatus</name>
    <dbReference type="NCBI Taxonomy" id="99117"/>
    <lineage>
        <taxon>Bacteria</taxon>
        <taxon>Bacillati</taxon>
        <taxon>Actinomycetota</taxon>
        <taxon>Actinomycetes</taxon>
        <taxon>Propionibacteriales</taxon>
        <taxon>Propionibacteriaceae</taxon>
        <taxon>Microlunatus</taxon>
    </lineage>
</organism>
<feature type="binding site" evidence="5">
    <location>
        <position position="123"/>
    </location>
    <ligand>
        <name>Mg(2+)</name>
        <dbReference type="ChEBI" id="CHEBI:18420"/>
    </ligand>
</feature>
<dbReference type="Pfam" id="PF02548">
    <property type="entry name" value="Pantoate_transf"/>
    <property type="match status" value="1"/>
</dbReference>
<keyword evidence="5" id="KW-0460">Magnesium</keyword>
<feature type="binding site" evidence="5">
    <location>
        <position position="121"/>
    </location>
    <ligand>
        <name>3-methyl-2-oxobutanoate</name>
        <dbReference type="ChEBI" id="CHEBI:11851"/>
    </ligand>
</feature>
<reference evidence="7 8" key="1">
    <citation type="submission" date="2021-03" db="EMBL/GenBank/DDBJ databases">
        <title>Sequencing the genomes of 1000 actinobacteria strains.</title>
        <authorList>
            <person name="Klenk H.-P."/>
        </authorList>
    </citation>
    <scope>NUCLEOTIDE SEQUENCE [LARGE SCALE GENOMIC DNA]</scope>
    <source>
        <strain evidence="7 8">DSM 12936</strain>
    </source>
</reference>
<feature type="binding site" evidence="5">
    <location>
        <begin position="52"/>
        <end position="53"/>
    </location>
    <ligand>
        <name>3-methyl-2-oxobutanoate</name>
        <dbReference type="ChEBI" id="CHEBI:11851"/>
    </ligand>
</feature>
<evidence type="ECO:0000313" key="8">
    <source>
        <dbReference type="Proteomes" id="UP000758168"/>
    </source>
</evidence>
<feature type="binding site" evidence="5">
    <location>
        <position position="52"/>
    </location>
    <ligand>
        <name>Mg(2+)</name>
        <dbReference type="ChEBI" id="CHEBI:18420"/>
    </ligand>
</feature>